<dbReference type="PANTHER" id="PTHR42648">
    <property type="entry name" value="TRANSPOSASE, PUTATIVE-RELATED"/>
    <property type="match status" value="1"/>
</dbReference>
<dbReference type="GO" id="GO:0015074">
    <property type="term" value="P:DNA integration"/>
    <property type="evidence" value="ECO:0007669"/>
    <property type="project" value="UniProtKB-KW"/>
</dbReference>
<accession>A0A9Q3E3R6</accession>
<keyword evidence="3" id="KW-0540">Nuclease</keyword>
<dbReference type="GO" id="GO:0004519">
    <property type="term" value="F:endonuclease activity"/>
    <property type="evidence" value="ECO:0007669"/>
    <property type="project" value="UniProtKB-KW"/>
</dbReference>
<dbReference type="InterPro" id="IPR039537">
    <property type="entry name" value="Retrotran_Ty1/copia-like"/>
</dbReference>
<evidence type="ECO:0000313" key="16">
    <source>
        <dbReference type="EMBL" id="MBW0514319.1"/>
    </source>
</evidence>
<evidence type="ECO:0000256" key="5">
    <source>
        <dbReference type="ARBA" id="ARBA00022759"/>
    </source>
</evidence>
<evidence type="ECO:0000256" key="1">
    <source>
        <dbReference type="ARBA" id="ARBA00022578"/>
    </source>
</evidence>
<protein>
    <recommendedName>
        <fullName evidence="15">Integrase catalytic domain-containing protein</fullName>
    </recommendedName>
</protein>
<evidence type="ECO:0000256" key="11">
    <source>
        <dbReference type="ARBA" id="ARBA00022932"/>
    </source>
</evidence>
<evidence type="ECO:0000256" key="3">
    <source>
        <dbReference type="ARBA" id="ARBA00022722"/>
    </source>
</evidence>
<dbReference type="GO" id="GO:0005634">
    <property type="term" value="C:nucleus"/>
    <property type="evidence" value="ECO:0007669"/>
    <property type="project" value="UniProtKB-ARBA"/>
</dbReference>
<keyword evidence="5" id="KW-0255">Endonuclease</keyword>
<dbReference type="GO" id="GO:0006310">
    <property type="term" value="P:DNA recombination"/>
    <property type="evidence" value="ECO:0007669"/>
    <property type="project" value="UniProtKB-KW"/>
</dbReference>
<keyword evidence="2" id="KW-0548">Nucleotidyltransferase</keyword>
<dbReference type="EMBL" id="AVOT02023940">
    <property type="protein sequence ID" value="MBW0514319.1"/>
    <property type="molecule type" value="Genomic_DNA"/>
</dbReference>
<dbReference type="GO" id="GO:0003964">
    <property type="term" value="F:RNA-directed DNA polymerase activity"/>
    <property type="evidence" value="ECO:0007669"/>
    <property type="project" value="UniProtKB-KW"/>
</dbReference>
<comment type="catalytic activity">
    <reaction evidence="14">
        <text>DNA(n) + a 2'-deoxyribonucleoside 5'-triphosphate = DNA(n+1) + diphosphate</text>
        <dbReference type="Rhea" id="RHEA:22508"/>
        <dbReference type="Rhea" id="RHEA-COMP:17339"/>
        <dbReference type="Rhea" id="RHEA-COMP:17340"/>
        <dbReference type="ChEBI" id="CHEBI:33019"/>
        <dbReference type="ChEBI" id="CHEBI:61560"/>
        <dbReference type="ChEBI" id="CHEBI:173112"/>
        <dbReference type="EC" id="2.7.7.7"/>
    </reaction>
</comment>
<keyword evidence="11" id="KW-0808">Transferase</keyword>
<comment type="caution">
    <text evidence="16">The sequence shown here is derived from an EMBL/GenBank/DDBJ whole genome shotgun (WGS) entry which is preliminary data.</text>
</comment>
<dbReference type="Proteomes" id="UP000765509">
    <property type="component" value="Unassembled WGS sequence"/>
</dbReference>
<dbReference type="PROSITE" id="PS50994">
    <property type="entry name" value="INTEGRASE"/>
    <property type="match status" value="1"/>
</dbReference>
<dbReference type="GO" id="GO:0003723">
    <property type="term" value="F:RNA binding"/>
    <property type="evidence" value="ECO:0007669"/>
    <property type="project" value="UniProtKB-KW"/>
</dbReference>
<dbReference type="InterPro" id="IPR001584">
    <property type="entry name" value="Integrase_cat-core"/>
</dbReference>
<dbReference type="GO" id="GO:0046872">
    <property type="term" value="F:metal ion binding"/>
    <property type="evidence" value="ECO:0007669"/>
    <property type="project" value="UniProtKB-KW"/>
</dbReference>
<dbReference type="OrthoDB" id="2186513at2759"/>
<keyword evidence="1" id="KW-0815">Transposition</keyword>
<keyword evidence="11" id="KW-0239">DNA-directed DNA polymerase</keyword>
<evidence type="ECO:0000256" key="8">
    <source>
        <dbReference type="ARBA" id="ARBA00022884"/>
    </source>
</evidence>
<keyword evidence="12" id="KW-0233">DNA recombination</keyword>
<dbReference type="GO" id="GO:0016787">
    <property type="term" value="F:hydrolase activity"/>
    <property type="evidence" value="ECO:0007669"/>
    <property type="project" value="UniProtKB-KW"/>
</dbReference>
<evidence type="ECO:0000256" key="12">
    <source>
        <dbReference type="ARBA" id="ARBA00023172"/>
    </source>
</evidence>
<dbReference type="Gene3D" id="3.30.420.10">
    <property type="entry name" value="Ribonuclease H-like superfamily/Ribonuclease H"/>
    <property type="match status" value="1"/>
</dbReference>
<evidence type="ECO:0000256" key="10">
    <source>
        <dbReference type="ARBA" id="ARBA00022918"/>
    </source>
</evidence>
<keyword evidence="7" id="KW-0460">Magnesium</keyword>
<evidence type="ECO:0000313" key="17">
    <source>
        <dbReference type="Proteomes" id="UP000765509"/>
    </source>
</evidence>
<keyword evidence="6" id="KW-0378">Hydrolase</keyword>
<dbReference type="GO" id="GO:0032196">
    <property type="term" value="P:transposition"/>
    <property type="evidence" value="ECO:0007669"/>
    <property type="project" value="UniProtKB-KW"/>
</dbReference>
<keyword evidence="17" id="KW-1185">Reference proteome</keyword>
<gene>
    <name evidence="16" type="ORF">O181_054034</name>
</gene>
<reference evidence="16" key="1">
    <citation type="submission" date="2021-03" db="EMBL/GenBank/DDBJ databases">
        <title>Draft genome sequence of rust myrtle Austropuccinia psidii MF-1, a brazilian biotype.</title>
        <authorList>
            <person name="Quecine M.C."/>
            <person name="Pachon D.M.R."/>
            <person name="Bonatelli M.L."/>
            <person name="Correr F.H."/>
            <person name="Franceschini L.M."/>
            <person name="Leite T.F."/>
            <person name="Margarido G.R.A."/>
            <person name="Almeida C.A."/>
            <person name="Ferrarezi J.A."/>
            <person name="Labate C.A."/>
        </authorList>
    </citation>
    <scope>NUCLEOTIDE SEQUENCE</scope>
    <source>
        <strain evidence="16">MF-1</strain>
    </source>
</reference>
<evidence type="ECO:0000259" key="15">
    <source>
        <dbReference type="PROSITE" id="PS50994"/>
    </source>
</evidence>
<evidence type="ECO:0000256" key="6">
    <source>
        <dbReference type="ARBA" id="ARBA00022801"/>
    </source>
</evidence>
<keyword evidence="9" id="KW-0229">DNA integration</keyword>
<dbReference type="PANTHER" id="PTHR42648:SF11">
    <property type="entry name" value="TRANSPOSON TY4-P GAG-POL POLYPROTEIN"/>
    <property type="match status" value="1"/>
</dbReference>
<organism evidence="16 17">
    <name type="scientific">Austropuccinia psidii MF-1</name>
    <dbReference type="NCBI Taxonomy" id="1389203"/>
    <lineage>
        <taxon>Eukaryota</taxon>
        <taxon>Fungi</taxon>
        <taxon>Dikarya</taxon>
        <taxon>Basidiomycota</taxon>
        <taxon>Pucciniomycotina</taxon>
        <taxon>Pucciniomycetes</taxon>
        <taxon>Pucciniales</taxon>
        <taxon>Sphaerophragmiaceae</taxon>
        <taxon>Austropuccinia</taxon>
    </lineage>
</organism>
<evidence type="ECO:0000256" key="9">
    <source>
        <dbReference type="ARBA" id="ARBA00022908"/>
    </source>
</evidence>
<name>A0A9Q3E3R6_9BASI</name>
<keyword evidence="10" id="KW-0695">RNA-directed DNA polymerase</keyword>
<dbReference type="AlphaFoldDB" id="A0A9Q3E3R6"/>
<proteinExistence type="predicted"/>
<keyword evidence="4" id="KW-0479">Metal-binding</keyword>
<dbReference type="GO" id="GO:0003887">
    <property type="term" value="F:DNA-directed DNA polymerase activity"/>
    <property type="evidence" value="ECO:0007669"/>
    <property type="project" value="UniProtKB-KW"/>
</dbReference>
<evidence type="ECO:0000256" key="14">
    <source>
        <dbReference type="ARBA" id="ARBA00049244"/>
    </source>
</evidence>
<evidence type="ECO:0000256" key="13">
    <source>
        <dbReference type="ARBA" id="ARBA00048173"/>
    </source>
</evidence>
<evidence type="ECO:0000256" key="7">
    <source>
        <dbReference type="ARBA" id="ARBA00022842"/>
    </source>
</evidence>
<feature type="domain" description="Integrase catalytic" evidence="15">
    <location>
        <begin position="1"/>
        <end position="156"/>
    </location>
</feature>
<keyword evidence="8" id="KW-0694">RNA-binding</keyword>
<dbReference type="SUPFAM" id="SSF53098">
    <property type="entry name" value="Ribonuclease H-like"/>
    <property type="match status" value="1"/>
</dbReference>
<dbReference type="InterPro" id="IPR012337">
    <property type="entry name" value="RNaseH-like_sf"/>
</dbReference>
<evidence type="ECO:0000256" key="4">
    <source>
        <dbReference type="ARBA" id="ARBA00022723"/>
    </source>
</evidence>
<sequence length="277" mass="31603">MDTLQINPPTCKGHRYVLVLIDAFNCFSFTYAMSEKGQEEEHIKSYLVEIKNKLDFIPFFLHADQEGEFSSQSFLNYLNNQAISLERGPPESPENNGVSERFNQKLLSKIRCLLGQSNLPGAYWHEAVSHVSFLLNLLPHKYLNMKSPTSIFHYQHGLIEPELYLNRLFTFGIKVTIKLINLYSKIEPSGETLQALTFEGYSDGLRLLNVETGKVRVSRDFNPTLSMNQLQQELPTIPSLTVKLQIPTSKVKESLIKQNEDPMVTHPIMSRSNVPSI</sequence>
<comment type="catalytic activity">
    <reaction evidence="13">
        <text>DNA(n) + a 2'-deoxyribonucleoside 5'-triphosphate = DNA(n+1) + diphosphate</text>
        <dbReference type="Rhea" id="RHEA:22508"/>
        <dbReference type="Rhea" id="RHEA-COMP:17339"/>
        <dbReference type="Rhea" id="RHEA-COMP:17340"/>
        <dbReference type="ChEBI" id="CHEBI:33019"/>
        <dbReference type="ChEBI" id="CHEBI:61560"/>
        <dbReference type="ChEBI" id="CHEBI:173112"/>
        <dbReference type="EC" id="2.7.7.49"/>
    </reaction>
</comment>
<dbReference type="InterPro" id="IPR036397">
    <property type="entry name" value="RNaseH_sf"/>
</dbReference>
<evidence type="ECO:0000256" key="2">
    <source>
        <dbReference type="ARBA" id="ARBA00022695"/>
    </source>
</evidence>